<proteinExistence type="predicted"/>
<evidence type="ECO:0000313" key="2">
    <source>
        <dbReference type="Proteomes" id="UP000275234"/>
    </source>
</evidence>
<dbReference type="Proteomes" id="UP000275234">
    <property type="component" value="Segment"/>
</dbReference>
<organism evidence="1 2">
    <name type="scientific">Edwardsiella phage Edno5</name>
    <dbReference type="NCBI Taxonomy" id="2419942"/>
    <lineage>
        <taxon>Viruses</taxon>
        <taxon>Duplodnaviria</taxon>
        <taxon>Heunggongvirae</taxon>
        <taxon>Uroviricota</taxon>
        <taxon>Caudoviricetes</taxon>
        <taxon>Gofduovirus</taxon>
        <taxon>Gofduovirus edno5</taxon>
    </lineage>
</organism>
<dbReference type="EMBL" id="MH898687">
    <property type="protein sequence ID" value="AYP69223.1"/>
    <property type="molecule type" value="Genomic_DNA"/>
</dbReference>
<reference evidence="1 2" key="1">
    <citation type="submission" date="2018-09" db="EMBL/GenBank/DDBJ databases">
        <title>Genomic characterization of Edwardsiella anguillarum, isolated from Greek aquaculture.</title>
        <authorList>
            <person name="Katharios P."/>
            <person name="Kalatzis P.G."/>
            <person name="Kokkari C."/>
            <person name="Wang Q."/>
        </authorList>
    </citation>
    <scope>NUCLEOTIDE SEQUENCE [LARGE SCALE GENOMIC DNA]</scope>
</reference>
<protein>
    <submittedName>
        <fullName evidence="1">Uncharacterized protein</fullName>
    </submittedName>
</protein>
<evidence type="ECO:0000313" key="1">
    <source>
        <dbReference type="EMBL" id="AYP69223.1"/>
    </source>
</evidence>
<gene>
    <name evidence="1" type="ORF">Edno5_0049</name>
</gene>
<accession>A0A3G3BY44</accession>
<keyword evidence="2" id="KW-1185">Reference proteome</keyword>
<name>A0A3G3BY44_9CAUD</name>
<sequence>MGDYHWDNVKALTNHATISTTPAKTFTEISDMNSRQRRAMRYRASCAKEAAAGRKLEEAIGGCSIRVLNAVAVPKRKPKENGSICMPDVAIYYARYRKQSDVSARG</sequence>